<dbReference type="Pfam" id="PF00027">
    <property type="entry name" value="cNMP_binding"/>
    <property type="match status" value="1"/>
</dbReference>
<evidence type="ECO:0000256" key="7">
    <source>
        <dbReference type="ARBA" id="ARBA00023286"/>
    </source>
</evidence>
<dbReference type="PROSITE" id="PS50042">
    <property type="entry name" value="CNMP_BINDING_3"/>
    <property type="match status" value="1"/>
</dbReference>
<keyword evidence="7" id="KW-1071">Ligand-gated ion channel</keyword>
<dbReference type="InterPro" id="IPR014710">
    <property type="entry name" value="RmlC-like_jellyroll"/>
</dbReference>
<dbReference type="Gene3D" id="1.10.287.70">
    <property type="match status" value="1"/>
</dbReference>
<keyword evidence="11" id="KW-1185">Reference proteome</keyword>
<dbReference type="SUPFAM" id="SSF51206">
    <property type="entry name" value="cAMP-binding domain-like"/>
    <property type="match status" value="1"/>
</dbReference>
<accession>A0ABR2JEY6</accession>
<keyword evidence="5" id="KW-0406">Ion transport</keyword>
<evidence type="ECO:0000256" key="3">
    <source>
        <dbReference type="ARBA" id="ARBA00022692"/>
    </source>
</evidence>
<keyword evidence="6 8" id="KW-0472">Membrane</keyword>
<evidence type="ECO:0000259" key="9">
    <source>
        <dbReference type="PROSITE" id="PS50042"/>
    </source>
</evidence>
<evidence type="ECO:0000256" key="5">
    <source>
        <dbReference type="ARBA" id="ARBA00023065"/>
    </source>
</evidence>
<evidence type="ECO:0000313" key="11">
    <source>
        <dbReference type="Proteomes" id="UP001470230"/>
    </source>
</evidence>
<feature type="transmembrane region" description="Helical" evidence="8">
    <location>
        <begin position="152"/>
        <end position="174"/>
    </location>
</feature>
<dbReference type="PANTHER" id="PTHR45638">
    <property type="entry name" value="CYCLIC NUCLEOTIDE-GATED CATION CHANNEL SUBUNIT A"/>
    <property type="match status" value="1"/>
</dbReference>
<keyword evidence="2" id="KW-0813">Transport</keyword>
<dbReference type="Gene3D" id="2.60.120.10">
    <property type="entry name" value="Jelly Rolls"/>
    <property type="match status" value="1"/>
</dbReference>
<dbReference type="InterPro" id="IPR005821">
    <property type="entry name" value="Ion_trans_dom"/>
</dbReference>
<dbReference type="Proteomes" id="UP001470230">
    <property type="component" value="Unassembled WGS sequence"/>
</dbReference>
<feature type="transmembrane region" description="Helical" evidence="8">
    <location>
        <begin position="84"/>
        <end position="106"/>
    </location>
</feature>
<feature type="transmembrane region" description="Helical" evidence="8">
    <location>
        <begin position="25"/>
        <end position="44"/>
    </location>
</feature>
<evidence type="ECO:0000256" key="1">
    <source>
        <dbReference type="ARBA" id="ARBA00004141"/>
    </source>
</evidence>
<protein>
    <recommendedName>
        <fullName evidence="9">Cyclic nucleotide-binding domain-containing protein</fullName>
    </recommendedName>
</protein>
<name>A0ABR2JEY6_9EUKA</name>
<reference evidence="10 11" key="1">
    <citation type="submission" date="2024-04" db="EMBL/GenBank/DDBJ databases">
        <title>Tritrichomonas musculus Genome.</title>
        <authorList>
            <person name="Alves-Ferreira E."/>
            <person name="Grigg M."/>
            <person name="Lorenzi H."/>
            <person name="Galac M."/>
        </authorList>
    </citation>
    <scope>NUCLEOTIDE SEQUENCE [LARGE SCALE GENOMIC DNA]</scope>
    <source>
        <strain evidence="10 11">EAF2021</strain>
    </source>
</reference>
<comment type="caution">
    <text evidence="10">The sequence shown here is derived from an EMBL/GenBank/DDBJ whole genome shotgun (WGS) entry which is preliminary data.</text>
</comment>
<dbReference type="CDD" id="cd00038">
    <property type="entry name" value="CAP_ED"/>
    <property type="match status" value="1"/>
</dbReference>
<evidence type="ECO:0000313" key="10">
    <source>
        <dbReference type="EMBL" id="KAK8875981.1"/>
    </source>
</evidence>
<sequence length="388" mass="45194">MRTGYLKNGVIILEKKKILDHIGKWRLSVYWLSVWPYYLIGWFLDNDVVFRILVSLKCLRFLRLYDAQQIIKDTLVYYSPLSKMISLFCGLFTIAHYCACAFWFTGFIEVPNRSWIDEADIITKPRIIQYFHTLYYITTTILTIGYGDLHPYTFPEVCVVICIEAVGVFFYNYLVSNMVSIIADPTRNSFLTKYRRIHYAVKTSGASEESLEELHRYYDYVWERESDHQDFYETASKMPEKFQKRLNLSLHKDVFTNVEALRGADEEVLEIISLVLRPRIFSPDDFIIKAGRVSSRIFFVTEGKVVIVDTNGIIIDTFDGSSGCVLGEQSMLSGSEEIASAMAVTYVEAFELRKEDFDYILTTHPQFQSRLEKTHNNYKNSNIFKKPI</sequence>
<dbReference type="Pfam" id="PF00520">
    <property type="entry name" value="Ion_trans"/>
    <property type="match status" value="1"/>
</dbReference>
<evidence type="ECO:0000256" key="4">
    <source>
        <dbReference type="ARBA" id="ARBA00022989"/>
    </source>
</evidence>
<dbReference type="EMBL" id="JAPFFF010000012">
    <property type="protein sequence ID" value="KAK8875981.1"/>
    <property type="molecule type" value="Genomic_DNA"/>
</dbReference>
<dbReference type="SMART" id="SM00100">
    <property type="entry name" value="cNMP"/>
    <property type="match status" value="1"/>
</dbReference>
<gene>
    <name evidence="10" type="ORF">M9Y10_006163</name>
</gene>
<feature type="transmembrane region" description="Helical" evidence="8">
    <location>
        <begin position="127"/>
        <end position="146"/>
    </location>
</feature>
<evidence type="ECO:0000256" key="8">
    <source>
        <dbReference type="SAM" id="Phobius"/>
    </source>
</evidence>
<feature type="domain" description="Cyclic nucleotide-binding" evidence="9">
    <location>
        <begin position="260"/>
        <end position="361"/>
    </location>
</feature>
<dbReference type="InterPro" id="IPR050866">
    <property type="entry name" value="CNG_cation_channel"/>
</dbReference>
<keyword evidence="7" id="KW-0407">Ion channel</keyword>
<comment type="subcellular location">
    <subcellularLocation>
        <location evidence="1">Membrane</location>
        <topology evidence="1">Multi-pass membrane protein</topology>
    </subcellularLocation>
</comment>
<evidence type="ECO:0000256" key="6">
    <source>
        <dbReference type="ARBA" id="ARBA00023136"/>
    </source>
</evidence>
<organism evidence="10 11">
    <name type="scientific">Tritrichomonas musculus</name>
    <dbReference type="NCBI Taxonomy" id="1915356"/>
    <lineage>
        <taxon>Eukaryota</taxon>
        <taxon>Metamonada</taxon>
        <taxon>Parabasalia</taxon>
        <taxon>Tritrichomonadida</taxon>
        <taxon>Tritrichomonadidae</taxon>
        <taxon>Tritrichomonas</taxon>
    </lineage>
</organism>
<evidence type="ECO:0000256" key="2">
    <source>
        <dbReference type="ARBA" id="ARBA00022448"/>
    </source>
</evidence>
<dbReference type="SUPFAM" id="SSF81324">
    <property type="entry name" value="Voltage-gated potassium channels"/>
    <property type="match status" value="1"/>
</dbReference>
<dbReference type="PANTHER" id="PTHR45638:SF11">
    <property type="entry name" value="CYCLIC NUCLEOTIDE-GATED CATION CHANNEL SUBUNIT A"/>
    <property type="match status" value="1"/>
</dbReference>
<keyword evidence="3 8" id="KW-0812">Transmembrane</keyword>
<proteinExistence type="predicted"/>
<keyword evidence="4 8" id="KW-1133">Transmembrane helix</keyword>
<dbReference type="InterPro" id="IPR018490">
    <property type="entry name" value="cNMP-bd_dom_sf"/>
</dbReference>
<dbReference type="InterPro" id="IPR000595">
    <property type="entry name" value="cNMP-bd_dom"/>
</dbReference>